<comment type="caution">
    <text evidence="1">The sequence shown here is derived from an EMBL/GenBank/DDBJ whole genome shotgun (WGS) entry which is preliminary data.</text>
</comment>
<reference evidence="1" key="1">
    <citation type="submission" date="2020-06" db="EMBL/GenBank/DDBJ databases">
        <title>WGS assembly of Ceratodon purpureus strain R40.</title>
        <authorList>
            <person name="Carey S.B."/>
            <person name="Jenkins J."/>
            <person name="Shu S."/>
            <person name="Lovell J.T."/>
            <person name="Sreedasyam A."/>
            <person name="Maumus F."/>
            <person name="Tiley G.P."/>
            <person name="Fernandez-Pozo N."/>
            <person name="Barry K."/>
            <person name="Chen C."/>
            <person name="Wang M."/>
            <person name="Lipzen A."/>
            <person name="Daum C."/>
            <person name="Saski C.A."/>
            <person name="Payton A.C."/>
            <person name="Mcbreen J.C."/>
            <person name="Conrad R.E."/>
            <person name="Kollar L.M."/>
            <person name="Olsson S."/>
            <person name="Huttunen S."/>
            <person name="Landis J.B."/>
            <person name="Wickett N.J."/>
            <person name="Johnson M.G."/>
            <person name="Rensing S.A."/>
            <person name="Grimwood J."/>
            <person name="Schmutz J."/>
            <person name="Mcdaniel S.F."/>
        </authorList>
    </citation>
    <scope>NUCLEOTIDE SEQUENCE</scope>
    <source>
        <strain evidence="1">R40</strain>
    </source>
</reference>
<sequence length="122" mass="13508">MSISNITTLSKFNESCDEFGQLLDTNPIHPMCSEDSRVSLQLSHALALYPTEVTKVKVHFRLGLIIPTSSQHQLLFTSFPHMISPFRTLPRLPGPNFLCLSDPGRSVLCIHSSARNANTSQA</sequence>
<dbReference type="EMBL" id="CM026430">
    <property type="protein sequence ID" value="KAG0561609.1"/>
    <property type="molecule type" value="Genomic_DNA"/>
</dbReference>
<accession>A0A8T0GTB7</accession>
<dbReference type="Proteomes" id="UP000822688">
    <property type="component" value="Chromosome 9"/>
</dbReference>
<gene>
    <name evidence="1" type="ORF">KC19_9G077800</name>
</gene>
<organism evidence="1 2">
    <name type="scientific">Ceratodon purpureus</name>
    <name type="common">Fire moss</name>
    <name type="synonym">Dicranum purpureum</name>
    <dbReference type="NCBI Taxonomy" id="3225"/>
    <lineage>
        <taxon>Eukaryota</taxon>
        <taxon>Viridiplantae</taxon>
        <taxon>Streptophyta</taxon>
        <taxon>Embryophyta</taxon>
        <taxon>Bryophyta</taxon>
        <taxon>Bryophytina</taxon>
        <taxon>Bryopsida</taxon>
        <taxon>Dicranidae</taxon>
        <taxon>Pseudoditrichales</taxon>
        <taxon>Ditrichaceae</taxon>
        <taxon>Ceratodon</taxon>
    </lineage>
</organism>
<proteinExistence type="predicted"/>
<protein>
    <submittedName>
        <fullName evidence="1">Uncharacterized protein</fullName>
    </submittedName>
</protein>
<evidence type="ECO:0000313" key="1">
    <source>
        <dbReference type="EMBL" id="KAG0561609.1"/>
    </source>
</evidence>
<keyword evidence="2" id="KW-1185">Reference proteome</keyword>
<dbReference type="AlphaFoldDB" id="A0A8T0GTB7"/>
<name>A0A8T0GTB7_CERPU</name>
<evidence type="ECO:0000313" key="2">
    <source>
        <dbReference type="Proteomes" id="UP000822688"/>
    </source>
</evidence>